<reference evidence="10" key="1">
    <citation type="submission" date="2021-04" db="EMBL/GenBank/DDBJ databases">
        <authorList>
            <consortium name="Wellcome Sanger Institute Data Sharing"/>
        </authorList>
    </citation>
    <scope>NUCLEOTIDE SEQUENCE [LARGE SCALE GENOMIC DNA]</scope>
</reference>
<evidence type="ECO:0000256" key="5">
    <source>
        <dbReference type="ARBA" id="ARBA00023203"/>
    </source>
</evidence>
<evidence type="ECO:0000256" key="7">
    <source>
        <dbReference type="SAM" id="Coils"/>
    </source>
</evidence>
<accession>A0A671V712</accession>
<dbReference type="GO" id="GO:0051015">
    <property type="term" value="F:actin filament binding"/>
    <property type="evidence" value="ECO:0007669"/>
    <property type="project" value="TreeGrafter"/>
</dbReference>
<dbReference type="InterPro" id="IPR011993">
    <property type="entry name" value="PH-like_dom_sf"/>
</dbReference>
<evidence type="ECO:0000259" key="9">
    <source>
        <dbReference type="PROSITE" id="PS50003"/>
    </source>
</evidence>
<dbReference type="FunFam" id="2.30.29.30:FF:000133">
    <property type="entry name" value="myosin phosphatase Rho-interacting protein isoform X1"/>
    <property type="match status" value="1"/>
</dbReference>
<keyword evidence="6" id="KW-0206">Cytoskeleton</keyword>
<dbReference type="PANTHER" id="PTHR17271">
    <property type="entry name" value="PLECKSTRIN HOMOLOGY PH DOMAIN-CONTAINING PROTEIN"/>
    <property type="match status" value="1"/>
</dbReference>
<dbReference type="SUPFAM" id="SSF50729">
    <property type="entry name" value="PH domain-like"/>
    <property type="match status" value="2"/>
</dbReference>
<feature type="coiled-coil region" evidence="7">
    <location>
        <begin position="613"/>
        <end position="851"/>
    </location>
</feature>
<feature type="region of interest" description="Disordered" evidence="8">
    <location>
        <begin position="364"/>
        <end position="422"/>
    </location>
</feature>
<dbReference type="GeneTree" id="ENSGT00940000164958"/>
<comment type="subcellular location">
    <subcellularLocation>
        <location evidence="1">Cytoplasm</location>
        <location evidence="1">Cytoskeleton</location>
    </subcellularLocation>
</comment>
<dbReference type="Proteomes" id="UP000472265">
    <property type="component" value="Chromosome 20"/>
</dbReference>
<feature type="domain" description="PH" evidence="9">
    <location>
        <begin position="281"/>
        <end position="359"/>
    </location>
</feature>
<evidence type="ECO:0000256" key="3">
    <source>
        <dbReference type="ARBA" id="ARBA00022553"/>
    </source>
</evidence>
<organism evidence="10 11">
    <name type="scientific">Sparus aurata</name>
    <name type="common">Gilthead sea bream</name>
    <dbReference type="NCBI Taxonomy" id="8175"/>
    <lineage>
        <taxon>Eukaryota</taxon>
        <taxon>Metazoa</taxon>
        <taxon>Chordata</taxon>
        <taxon>Craniata</taxon>
        <taxon>Vertebrata</taxon>
        <taxon>Euteleostomi</taxon>
        <taxon>Actinopterygii</taxon>
        <taxon>Neopterygii</taxon>
        <taxon>Teleostei</taxon>
        <taxon>Neoteleostei</taxon>
        <taxon>Acanthomorphata</taxon>
        <taxon>Eupercaria</taxon>
        <taxon>Spariformes</taxon>
        <taxon>Sparidae</taxon>
        <taxon>Sparus</taxon>
    </lineage>
</organism>
<dbReference type="Gene3D" id="2.30.29.30">
    <property type="entry name" value="Pleckstrin-homology domain (PH domain)/Phosphotyrosine-binding domain (PTB)"/>
    <property type="match status" value="1"/>
</dbReference>
<evidence type="ECO:0000256" key="2">
    <source>
        <dbReference type="ARBA" id="ARBA00022490"/>
    </source>
</evidence>
<feature type="domain" description="PH" evidence="9">
    <location>
        <begin position="44"/>
        <end position="156"/>
    </location>
</feature>
<evidence type="ECO:0000256" key="6">
    <source>
        <dbReference type="ARBA" id="ARBA00023212"/>
    </source>
</evidence>
<gene>
    <name evidence="10" type="primary">LOC115570930</name>
</gene>
<feature type="coiled-coil region" evidence="7">
    <location>
        <begin position="543"/>
        <end position="570"/>
    </location>
</feature>
<dbReference type="PROSITE" id="PS50003">
    <property type="entry name" value="PH_DOMAIN"/>
    <property type="match status" value="2"/>
</dbReference>
<dbReference type="Pfam" id="PF00169">
    <property type="entry name" value="PH"/>
    <property type="match status" value="1"/>
</dbReference>
<dbReference type="Ensembl" id="ENSSAUT00010022862.1">
    <property type="protein sequence ID" value="ENSSAUP00010021642.1"/>
    <property type="gene ID" value="ENSSAUG00010009553.1"/>
</dbReference>
<feature type="compositionally biased region" description="Low complexity" evidence="8">
    <location>
        <begin position="469"/>
        <end position="481"/>
    </location>
</feature>
<keyword evidence="5" id="KW-0009">Actin-binding</keyword>
<reference evidence="10" key="3">
    <citation type="submission" date="2025-09" db="UniProtKB">
        <authorList>
            <consortium name="Ensembl"/>
        </authorList>
    </citation>
    <scope>IDENTIFICATION</scope>
</reference>
<feature type="compositionally biased region" description="Basic and acidic residues" evidence="8">
    <location>
        <begin position="442"/>
        <end position="468"/>
    </location>
</feature>
<evidence type="ECO:0000256" key="8">
    <source>
        <dbReference type="SAM" id="MobiDB-lite"/>
    </source>
</evidence>
<sequence length="900" mass="103225">IMSTAKENPCRKFQANFFNKSKCQNCFKPRELHLLTDQDLTQAKPIYGGWLCLAPEGTDFDNPMQRSRKWQRRFFVLYEHGCLRFALDESVSNASSPQFTLPYADTTSSSPAPTERGFPVHTPSYSDFVSVTINTPCIQLQPPVRFWVSPVLKTPNINRSKQSKRQLSGIKSTERCVCVCVCVCVICSRSGVIEKLEALELENPEKMEVEESGRSGARQGRSEHRRFHREEQRHDVGQGLDFPAALPPLRRAKSLDRRTTDFSSPLHALWMSVSDLLNNFKYWFVLTDHSLRYYKDSIAEEASDLDGEIDLSTCCNVTEYQAQRNYGFQIHTQEGVHTLSAMTAGIRRNWIQAVMKNVRPSTAPDVASLTEDHGSFSPSEGLVRPDVTQDSPSSEASSVERESAGGVTKSRARERRREGRSKTFDWAEFRPIAQALAQQRAQEAERHHADLGELERSRRREERRKRYESVTSSSENTSTTEGGRTDCESGEGVRQIDSLSPKYLERQQRMEEVIEQHWHQVENTPIRDERRVPLPTAVQSRETAELEQLLENYKQGIEDLKAQLESCHQQLLDSNKHKQELELQLRTALEREQDIRTGYISPATCERGFAAMEESHQKVIDELQRKHQRELENLHEEKERLLAEETAATIAAIEAMKNAHRTELEKELDRARKTNSNTENADIEEIRRQHEEELCSFQREIEVLSEQYSQKCLENAHLAQALEAERQALRQCQRENQELNAHNQELNNRLAAEITKMRSMTSEDGVGDTNTMIQGKELYELEVMLRVKESEVQYLKQEINSLKDELQAAQRDKKYATDKYKDIYTELSIVKAKAERDLGRLRDQLQLAHEALGEPSLEEVERGGYDIMKSKSNPDILKMAAAAAKRSERTMRSKVSFLAS</sequence>
<name>A0A671V712_SPAAU</name>
<reference evidence="10" key="2">
    <citation type="submission" date="2025-08" db="UniProtKB">
        <authorList>
            <consortium name="Ensembl"/>
        </authorList>
    </citation>
    <scope>IDENTIFICATION</scope>
</reference>
<keyword evidence="3" id="KW-0597">Phosphoprotein</keyword>
<keyword evidence="4 7" id="KW-0175">Coiled coil</keyword>
<keyword evidence="2" id="KW-0963">Cytoplasm</keyword>
<keyword evidence="11" id="KW-1185">Reference proteome</keyword>
<evidence type="ECO:0000256" key="1">
    <source>
        <dbReference type="ARBA" id="ARBA00004245"/>
    </source>
</evidence>
<dbReference type="AlphaFoldDB" id="A0A671V712"/>
<evidence type="ECO:0000256" key="4">
    <source>
        <dbReference type="ARBA" id="ARBA00023054"/>
    </source>
</evidence>
<feature type="region of interest" description="Disordered" evidence="8">
    <location>
        <begin position="437"/>
        <end position="499"/>
    </location>
</feature>
<dbReference type="InterPro" id="IPR052223">
    <property type="entry name" value="Actin_Cytoskeleton_Reg"/>
</dbReference>
<dbReference type="PANTHER" id="PTHR17271:SF12">
    <property type="entry name" value="MYOSIN PHOSPHATASE RHO-INTERACTING PROTEIN ISOFORM X1"/>
    <property type="match status" value="1"/>
</dbReference>
<evidence type="ECO:0000313" key="10">
    <source>
        <dbReference type="Ensembl" id="ENSSAUP00010021642.1"/>
    </source>
</evidence>
<evidence type="ECO:0000313" key="11">
    <source>
        <dbReference type="Proteomes" id="UP000472265"/>
    </source>
</evidence>
<feature type="region of interest" description="Disordered" evidence="8">
    <location>
        <begin position="206"/>
        <end position="235"/>
    </location>
</feature>
<proteinExistence type="predicted"/>
<dbReference type="GO" id="GO:0015629">
    <property type="term" value="C:actin cytoskeleton"/>
    <property type="evidence" value="ECO:0007669"/>
    <property type="project" value="TreeGrafter"/>
</dbReference>
<protein>
    <submittedName>
        <fullName evidence="10">Myosin phosphatase Rho interacting protein</fullName>
    </submittedName>
</protein>
<dbReference type="InterPro" id="IPR001849">
    <property type="entry name" value="PH_domain"/>
</dbReference>
<dbReference type="SMART" id="SM00233">
    <property type="entry name" value="PH"/>
    <property type="match status" value="2"/>
</dbReference>